<dbReference type="GO" id="GO:0004252">
    <property type="term" value="F:serine-type endopeptidase activity"/>
    <property type="evidence" value="ECO:0007669"/>
    <property type="project" value="InterPro"/>
</dbReference>
<feature type="binding site" evidence="8">
    <location>
        <begin position="243"/>
        <end position="245"/>
    </location>
    <ligand>
        <name>substrate</name>
    </ligand>
</feature>
<dbReference type="InterPro" id="IPR025926">
    <property type="entry name" value="PDZ-like_dom"/>
</dbReference>
<evidence type="ECO:0000256" key="4">
    <source>
        <dbReference type="ARBA" id="ARBA00022737"/>
    </source>
</evidence>
<dbReference type="CDD" id="cd06779">
    <property type="entry name" value="cpPDZ_Deg_HtrA-like"/>
    <property type="match status" value="1"/>
</dbReference>
<dbReference type="PANTHER" id="PTHR22939:SF129">
    <property type="entry name" value="SERINE PROTEASE HTRA2, MITOCHONDRIAL"/>
    <property type="match status" value="1"/>
</dbReference>
<evidence type="ECO:0000256" key="1">
    <source>
        <dbReference type="ARBA" id="ARBA00010541"/>
    </source>
</evidence>
<keyword evidence="5" id="KW-0378">Hydrolase</keyword>
<dbReference type="GeneID" id="94550047"/>
<dbReference type="InterPro" id="IPR036034">
    <property type="entry name" value="PDZ_sf"/>
</dbReference>
<keyword evidence="2 10" id="KW-0645">Protease</keyword>
<feature type="active site" description="Charge relay system" evidence="7">
    <location>
        <position position="136"/>
    </location>
</feature>
<evidence type="ECO:0000256" key="5">
    <source>
        <dbReference type="ARBA" id="ARBA00022801"/>
    </source>
</evidence>
<accession>A0A2U1FPJ2</accession>
<feature type="binding site" evidence="8">
    <location>
        <begin position="300"/>
        <end position="304"/>
    </location>
    <ligand>
        <name>substrate</name>
    </ligand>
</feature>
<feature type="active site" description="Charge relay system" evidence="7">
    <location>
        <position position="166"/>
    </location>
</feature>
<dbReference type="InterPro" id="IPR011782">
    <property type="entry name" value="Pept_S1C_Do"/>
</dbReference>
<evidence type="ECO:0000256" key="2">
    <source>
        <dbReference type="ARBA" id="ARBA00022670"/>
    </source>
</evidence>
<keyword evidence="4" id="KW-0677">Repeat</keyword>
<evidence type="ECO:0000256" key="6">
    <source>
        <dbReference type="ARBA" id="ARBA00022825"/>
    </source>
</evidence>
<dbReference type="InterPro" id="IPR009003">
    <property type="entry name" value="Peptidase_S1_PA"/>
</dbReference>
<evidence type="ECO:0000256" key="3">
    <source>
        <dbReference type="ARBA" id="ARBA00022729"/>
    </source>
</evidence>
<dbReference type="InterPro" id="IPR001478">
    <property type="entry name" value="PDZ"/>
</dbReference>
<keyword evidence="6" id="KW-0720">Serine protease</keyword>
<dbReference type="AlphaFoldDB" id="A0A2U1FPJ2"/>
<dbReference type="SMART" id="SM00228">
    <property type="entry name" value="PDZ"/>
    <property type="match status" value="2"/>
</dbReference>
<keyword evidence="3" id="KW-0732">Signal</keyword>
<dbReference type="Pfam" id="PF13365">
    <property type="entry name" value="Trypsin_2"/>
    <property type="match status" value="1"/>
</dbReference>
<evidence type="ECO:0000256" key="7">
    <source>
        <dbReference type="PIRSR" id="PIRSR611782-1"/>
    </source>
</evidence>
<dbReference type="Pfam" id="PF12812">
    <property type="entry name" value="PDZ_1"/>
    <property type="match status" value="1"/>
</dbReference>
<comment type="caution">
    <text evidence="10">The sequence shown here is derived from an EMBL/GenBank/DDBJ whole genome shotgun (WGS) entry which is preliminary data.</text>
</comment>
<dbReference type="PRINTS" id="PR00834">
    <property type="entry name" value="PROTEASES2C"/>
</dbReference>
<keyword evidence="11" id="KW-1185">Reference proteome</keyword>
<dbReference type="EMBL" id="QEKY01000002">
    <property type="protein sequence ID" value="PVZ14115.1"/>
    <property type="molecule type" value="Genomic_DNA"/>
</dbReference>
<evidence type="ECO:0000259" key="9">
    <source>
        <dbReference type="SMART" id="SM00228"/>
    </source>
</evidence>
<evidence type="ECO:0000313" key="11">
    <source>
        <dbReference type="Proteomes" id="UP000245462"/>
    </source>
</evidence>
<dbReference type="Gene3D" id="2.30.42.10">
    <property type="match status" value="2"/>
</dbReference>
<dbReference type="SUPFAM" id="SSF50494">
    <property type="entry name" value="Trypsin-like serine proteases"/>
    <property type="match status" value="1"/>
</dbReference>
<organism evidence="10 11">
    <name type="scientific">Porphyromonas loveana</name>
    <dbReference type="NCBI Taxonomy" id="1884669"/>
    <lineage>
        <taxon>Bacteria</taxon>
        <taxon>Pseudomonadati</taxon>
        <taxon>Bacteroidota</taxon>
        <taxon>Bacteroidia</taxon>
        <taxon>Bacteroidales</taxon>
        <taxon>Porphyromonadaceae</taxon>
        <taxon>Porphyromonas</taxon>
    </lineage>
</organism>
<dbReference type="Proteomes" id="UP000245462">
    <property type="component" value="Unassembled WGS sequence"/>
</dbReference>
<dbReference type="OrthoDB" id="9758917at2"/>
<dbReference type="InterPro" id="IPR001940">
    <property type="entry name" value="Peptidase_S1C"/>
</dbReference>
<proteinExistence type="inferred from homology"/>
<dbReference type="RefSeq" id="WP_116678602.1">
    <property type="nucleotide sequence ID" value="NZ_JBGXZY010000083.1"/>
</dbReference>
<name>A0A2U1FPJ2_9PORP</name>
<gene>
    <name evidence="10" type="ORF">C7382_102160</name>
</gene>
<evidence type="ECO:0000256" key="8">
    <source>
        <dbReference type="PIRSR" id="PIRSR611782-2"/>
    </source>
</evidence>
<dbReference type="Gene3D" id="2.40.10.120">
    <property type="match status" value="1"/>
</dbReference>
<dbReference type="Pfam" id="PF13180">
    <property type="entry name" value="PDZ_2"/>
    <property type="match status" value="1"/>
</dbReference>
<dbReference type="PANTHER" id="PTHR22939">
    <property type="entry name" value="SERINE PROTEASE FAMILY S1C HTRA-RELATED"/>
    <property type="match status" value="1"/>
</dbReference>
<protein>
    <submittedName>
        <fullName evidence="10">Do/DeqQ family serine protease</fullName>
    </submittedName>
</protein>
<reference evidence="10 11" key="1">
    <citation type="submission" date="2018-04" db="EMBL/GenBank/DDBJ databases">
        <title>Genomic Encyclopedia of Type Strains, Phase IV (KMG-IV): sequencing the most valuable type-strain genomes for metagenomic binning, comparative biology and taxonomic classification.</title>
        <authorList>
            <person name="Goeker M."/>
        </authorList>
    </citation>
    <scope>NUCLEOTIDE SEQUENCE [LARGE SCALE GENOMIC DNA]</scope>
    <source>
        <strain evidence="10 11">DSM 28520</strain>
    </source>
</reference>
<feature type="binding site" evidence="8">
    <location>
        <position position="166"/>
    </location>
    <ligand>
        <name>substrate</name>
    </ligand>
</feature>
<feature type="binding site" evidence="8">
    <location>
        <position position="136"/>
    </location>
    <ligand>
        <name>substrate</name>
    </ligand>
</feature>
<comment type="similarity">
    <text evidence="1">Belongs to the peptidase S1C family.</text>
</comment>
<sequence length="498" mass="52939">MNKVWKYTAGAFGIAAISVVASVATIAAIGHYQGQSFLSDGIENEYGFKQTSYVPTSGASAGLPNLVDAAEASVNAVVHIKVEAEQRMDSQQYFDPFEFFFGGDSRSFQRPQTRQVVGYGSGVIISTDGYIITNNHVVKGAKDLTVILNDNRSFKAKIVGTDATTDIALLKVDAKGLPTIPFGDSDKLRVGEWVLAVGNPFNLTSTVTAGIVSAKGRSTQQATGSGTLQIESFIQTDAAVNAGNSGGALVNDRGELIGINTMIYSQTGNYSGYSFAVPISIAAKVVADIKQYGTVQRAVLGITGGDITEAAVKEFDLKVREGALVADFAEVSAAVSAGMQKGDVVTAVDDKQIKSFPQLQEAIGRYRPGDKVKLTVNRKGAIKELTVTLKNNEGSTSVITGQSSENILGATFQELSTEQKRTYGVSYGVEISSVGTGRFREAGIKKGFIILSVNRQPVNSGSDISDIVNETRQSRTGRAILVRGFYPDGNIRTFEIEL</sequence>
<feature type="domain" description="PDZ" evidence="9">
    <location>
        <begin position="298"/>
        <end position="380"/>
    </location>
</feature>
<feature type="domain" description="PDZ" evidence="9">
    <location>
        <begin position="406"/>
        <end position="485"/>
    </location>
</feature>
<dbReference type="NCBIfam" id="TIGR02037">
    <property type="entry name" value="degP_htrA_DO"/>
    <property type="match status" value="1"/>
</dbReference>
<feature type="binding site" evidence="8">
    <location>
        <position position="83"/>
    </location>
    <ligand>
        <name>substrate</name>
    </ligand>
</feature>
<dbReference type="GO" id="GO:0006508">
    <property type="term" value="P:proteolysis"/>
    <property type="evidence" value="ECO:0007669"/>
    <property type="project" value="UniProtKB-KW"/>
</dbReference>
<dbReference type="SUPFAM" id="SSF50156">
    <property type="entry name" value="PDZ domain-like"/>
    <property type="match status" value="2"/>
</dbReference>
<evidence type="ECO:0000313" key="10">
    <source>
        <dbReference type="EMBL" id="PVZ14115.1"/>
    </source>
</evidence>
<feature type="active site" description="Charge relay system" evidence="7">
    <location>
        <position position="245"/>
    </location>
</feature>